<dbReference type="InterPro" id="IPR004358">
    <property type="entry name" value="Sig_transdc_His_kin-like_C"/>
</dbReference>
<feature type="transmembrane region" description="Helical" evidence="11">
    <location>
        <begin position="190"/>
        <end position="211"/>
    </location>
</feature>
<dbReference type="Gene3D" id="3.40.50.2300">
    <property type="match status" value="2"/>
</dbReference>
<feature type="modified residue" description="4-aspartylphosphate" evidence="10">
    <location>
        <position position="702"/>
    </location>
</feature>
<dbReference type="Pfam" id="PF02518">
    <property type="entry name" value="HATPase_c"/>
    <property type="match status" value="1"/>
</dbReference>
<feature type="transmembrane region" description="Helical" evidence="11">
    <location>
        <begin position="15"/>
        <end position="36"/>
    </location>
</feature>
<dbReference type="SMART" id="SM00448">
    <property type="entry name" value="REC"/>
    <property type="match status" value="1"/>
</dbReference>
<dbReference type="InterPro" id="IPR036890">
    <property type="entry name" value="HATPase_C_sf"/>
</dbReference>
<dbReference type="CDD" id="cd00082">
    <property type="entry name" value="HisKA"/>
    <property type="match status" value="1"/>
</dbReference>
<dbReference type="SUPFAM" id="SSF47384">
    <property type="entry name" value="Homodimeric domain of signal transducing histidine kinase"/>
    <property type="match status" value="1"/>
</dbReference>
<dbReference type="GO" id="GO:0005524">
    <property type="term" value="F:ATP binding"/>
    <property type="evidence" value="ECO:0007669"/>
    <property type="project" value="UniProtKB-KW"/>
</dbReference>
<evidence type="ECO:0000313" key="15">
    <source>
        <dbReference type="Proteomes" id="UP001230986"/>
    </source>
</evidence>
<keyword evidence="8" id="KW-0902">Two-component regulatory system</keyword>
<dbReference type="Gene3D" id="1.10.287.130">
    <property type="match status" value="1"/>
</dbReference>
<name>A0ABT7LWG1_9CYAN</name>
<reference evidence="14 15" key="1">
    <citation type="submission" date="2023-06" db="EMBL/GenBank/DDBJ databases">
        <title>Whole genome sequence of Oscillatoria calcuttensis NRMC-F 0142.</title>
        <authorList>
            <person name="Shakena Fathima T."/>
            <person name="Muralitharan G."/>
            <person name="Thajuddin N."/>
        </authorList>
    </citation>
    <scope>NUCLEOTIDE SEQUENCE [LARGE SCALE GENOMIC DNA]</scope>
    <source>
        <strain evidence="14 15">NRMC-F 0142</strain>
    </source>
</reference>
<dbReference type="PANTHER" id="PTHR45339:SF1">
    <property type="entry name" value="HYBRID SIGNAL TRANSDUCTION HISTIDINE KINASE J"/>
    <property type="match status" value="1"/>
</dbReference>
<keyword evidence="7 11" id="KW-1133">Transmembrane helix</keyword>
<gene>
    <name evidence="14" type="ORF">QQ055_02610</name>
</gene>
<dbReference type="SUPFAM" id="SSF55874">
    <property type="entry name" value="ATPase domain of HSP90 chaperone/DNA topoisomerase II/histidine kinase"/>
    <property type="match status" value="1"/>
</dbReference>
<keyword evidence="15" id="KW-1185">Reference proteome</keyword>
<dbReference type="SUPFAM" id="SSF52172">
    <property type="entry name" value="CheY-like"/>
    <property type="match status" value="2"/>
</dbReference>
<dbReference type="Pfam" id="PF00072">
    <property type="entry name" value="Response_reg"/>
    <property type="match status" value="1"/>
</dbReference>
<proteinExistence type="predicted"/>
<dbReference type="PANTHER" id="PTHR45339">
    <property type="entry name" value="HYBRID SIGNAL TRANSDUCTION HISTIDINE KINASE J"/>
    <property type="match status" value="1"/>
</dbReference>
<keyword evidence="6" id="KW-0808">Transferase</keyword>
<keyword evidence="5 11" id="KW-0812">Transmembrane</keyword>
<accession>A0ABT7LWG1</accession>
<keyword evidence="4 10" id="KW-0597">Phosphoprotein</keyword>
<dbReference type="PRINTS" id="PR00344">
    <property type="entry name" value="BCTRLSENSOR"/>
</dbReference>
<dbReference type="SMART" id="SM00388">
    <property type="entry name" value="HisKA"/>
    <property type="match status" value="1"/>
</dbReference>
<dbReference type="Gene3D" id="3.30.565.10">
    <property type="entry name" value="Histidine kinase-like ATPase, C-terminal domain"/>
    <property type="match status" value="1"/>
</dbReference>
<evidence type="ECO:0000256" key="10">
    <source>
        <dbReference type="PROSITE-ProRule" id="PRU00169"/>
    </source>
</evidence>
<dbReference type="EMBL" id="JASVEJ010000010">
    <property type="protein sequence ID" value="MDL5056363.1"/>
    <property type="molecule type" value="Genomic_DNA"/>
</dbReference>
<dbReference type="InterPro" id="IPR029095">
    <property type="entry name" value="NarX-like_N"/>
</dbReference>
<comment type="catalytic activity">
    <reaction evidence="1">
        <text>ATP + protein L-histidine = ADP + protein N-phospho-L-histidine.</text>
        <dbReference type="EC" id="2.7.13.3"/>
    </reaction>
</comment>
<evidence type="ECO:0000256" key="4">
    <source>
        <dbReference type="ARBA" id="ARBA00022553"/>
    </source>
</evidence>
<evidence type="ECO:0000256" key="3">
    <source>
        <dbReference type="ARBA" id="ARBA00012438"/>
    </source>
</evidence>
<dbReference type="InterPro" id="IPR011006">
    <property type="entry name" value="CheY-like_superfamily"/>
</dbReference>
<protein>
    <recommendedName>
        <fullName evidence="3">histidine kinase</fullName>
        <ecNumber evidence="3">2.7.13.3</ecNumber>
    </recommendedName>
</protein>
<dbReference type="EC" id="2.7.13.3" evidence="3"/>
<dbReference type="InterPro" id="IPR001789">
    <property type="entry name" value="Sig_transdc_resp-reg_receiver"/>
</dbReference>
<dbReference type="Proteomes" id="UP001230986">
    <property type="component" value="Unassembled WGS sequence"/>
</dbReference>
<evidence type="ECO:0000256" key="11">
    <source>
        <dbReference type="SAM" id="Phobius"/>
    </source>
</evidence>
<dbReference type="InterPro" id="IPR005467">
    <property type="entry name" value="His_kinase_dom"/>
</dbReference>
<dbReference type="Pfam" id="PF00512">
    <property type="entry name" value="HisKA"/>
    <property type="match status" value="1"/>
</dbReference>
<dbReference type="PROSITE" id="PS50110">
    <property type="entry name" value="RESPONSE_REGULATORY"/>
    <property type="match status" value="2"/>
</dbReference>
<sequence>MSSESPLHFPKRRLAALYIAALGAIAILSLLGHAWIERSLNQQLYSTQTLSLVSRQLTLGEKLTKSAIALQHASTPELRQAYRAELETTFTLWRDTHQTLQTGDPQQHLPPPLTPEIRRQWEAIAPSYQTLLQATQEILETPSNANLGSRVQTLLAHEADFNARMEAIASQYHQAASQHLGEVQQIQRNLLYAILALLFLEGLLIFAPTLWQLRRHIAALKQAESHNASIAKELKRKNTALDLALQEAQSATRLKSEFLANMSHEIRTPMNGVIGMTGLLLDTELDEEQLEYVETIRTCSNSLLTIVNDILDFSKIEAGKLELETQPFNLYDCVEDSLDLLVAQAADKDLNLAYLIPPGTPPTLIGDITRLRQILVNLAGNAVKFTAQGEVVVSVNARPLHLAKNGQPQEEGAGWYEVHFAVKDTGIGIPEDRKDRLFQSFSQVDASTTRHYGGTGLGLAISRRLSELMGGKMWVESVEGQGSTFHFTIVAESAESPQPAYLSDRVPQLQGRQLLAIAANLTNQQIIRQYAQQWGMSVQALESYSAALVWLEQGNTCDVAIVDAEILESQAIVPSDCPFAIAVLTYLGQSLDARRERCTNRDSEWAAYLTKPLKPKQLYETLTDLCVATEPAGARSRPSLPTSPFDASDRPLKILLAEDSVVNQRMVLQLLQGLGYRADVVGNGLEVLEALCRQPYDLVLMDIQMPEMDGFQATECIVNSWPLNAASAECGGLSPHPRLKPHPAPSRPRIVAMYASALERDLQRCLAAGMDDYLSKPVRLEALQAVLERCLAKPTLIGNC</sequence>
<keyword evidence="14" id="KW-0547">Nucleotide-binding</keyword>
<evidence type="ECO:0000256" key="9">
    <source>
        <dbReference type="ARBA" id="ARBA00023136"/>
    </source>
</evidence>
<dbReference type="PROSITE" id="PS50109">
    <property type="entry name" value="HIS_KIN"/>
    <property type="match status" value="1"/>
</dbReference>
<dbReference type="InterPro" id="IPR003661">
    <property type="entry name" value="HisK_dim/P_dom"/>
</dbReference>
<dbReference type="CDD" id="cd16922">
    <property type="entry name" value="HATPase_EvgS-ArcB-TorS-like"/>
    <property type="match status" value="1"/>
</dbReference>
<evidence type="ECO:0000259" key="12">
    <source>
        <dbReference type="PROSITE" id="PS50109"/>
    </source>
</evidence>
<evidence type="ECO:0000256" key="2">
    <source>
        <dbReference type="ARBA" id="ARBA00004141"/>
    </source>
</evidence>
<keyword evidence="9 11" id="KW-0472">Membrane</keyword>
<dbReference type="InterPro" id="IPR003594">
    <property type="entry name" value="HATPase_dom"/>
</dbReference>
<evidence type="ECO:0000256" key="1">
    <source>
        <dbReference type="ARBA" id="ARBA00000085"/>
    </source>
</evidence>
<evidence type="ECO:0000256" key="5">
    <source>
        <dbReference type="ARBA" id="ARBA00022692"/>
    </source>
</evidence>
<organism evidence="14 15">
    <name type="scientific">Geitlerinema calcuttense NRMC-F 0142</name>
    <dbReference type="NCBI Taxonomy" id="2922238"/>
    <lineage>
        <taxon>Bacteria</taxon>
        <taxon>Bacillati</taxon>
        <taxon>Cyanobacteriota</taxon>
        <taxon>Cyanophyceae</taxon>
        <taxon>Geitlerinematales</taxon>
        <taxon>Geitlerinemataceae</taxon>
        <taxon>Geitlerinema</taxon>
    </lineage>
</organism>
<feature type="domain" description="Response regulatory" evidence="13">
    <location>
        <begin position="653"/>
        <end position="791"/>
    </location>
</feature>
<feature type="modified residue" description="4-aspartylphosphate" evidence="10">
    <location>
        <position position="563"/>
    </location>
</feature>
<feature type="domain" description="Response regulatory" evidence="13">
    <location>
        <begin position="513"/>
        <end position="626"/>
    </location>
</feature>
<keyword evidence="14" id="KW-0067">ATP-binding</keyword>
<evidence type="ECO:0000256" key="7">
    <source>
        <dbReference type="ARBA" id="ARBA00022989"/>
    </source>
</evidence>
<dbReference type="SMART" id="SM00387">
    <property type="entry name" value="HATPase_c"/>
    <property type="match status" value="1"/>
</dbReference>
<evidence type="ECO:0000256" key="6">
    <source>
        <dbReference type="ARBA" id="ARBA00022777"/>
    </source>
</evidence>
<comment type="caution">
    <text evidence="14">The sequence shown here is derived from an EMBL/GenBank/DDBJ whole genome shotgun (WGS) entry which is preliminary data.</text>
</comment>
<keyword evidence="6" id="KW-0418">Kinase</keyword>
<dbReference type="Pfam" id="PF13675">
    <property type="entry name" value="PilJ"/>
    <property type="match status" value="1"/>
</dbReference>
<comment type="subcellular location">
    <subcellularLocation>
        <location evidence="2">Membrane</location>
        <topology evidence="2">Multi-pass membrane protein</topology>
    </subcellularLocation>
</comment>
<evidence type="ECO:0000256" key="8">
    <source>
        <dbReference type="ARBA" id="ARBA00023012"/>
    </source>
</evidence>
<evidence type="ECO:0000313" key="14">
    <source>
        <dbReference type="EMBL" id="MDL5056363.1"/>
    </source>
</evidence>
<evidence type="ECO:0000259" key="13">
    <source>
        <dbReference type="PROSITE" id="PS50110"/>
    </source>
</evidence>
<dbReference type="RefSeq" id="WP_284475273.1">
    <property type="nucleotide sequence ID" value="NZ_JASVEJ010000010.1"/>
</dbReference>
<feature type="domain" description="Histidine kinase" evidence="12">
    <location>
        <begin position="261"/>
        <end position="493"/>
    </location>
</feature>
<dbReference type="CDD" id="cd17546">
    <property type="entry name" value="REC_hyHK_CKI1_RcsC-like"/>
    <property type="match status" value="1"/>
</dbReference>
<dbReference type="InterPro" id="IPR036097">
    <property type="entry name" value="HisK_dim/P_sf"/>
</dbReference>